<dbReference type="Pfam" id="PF00271">
    <property type="entry name" value="Helicase_C"/>
    <property type="match status" value="1"/>
</dbReference>
<gene>
    <name evidence="6" type="ORF">AOLFYP35_01310</name>
</gene>
<dbReference type="PANTHER" id="PTHR45629:SF7">
    <property type="entry name" value="DNA EXCISION REPAIR PROTEIN ERCC-6-RELATED"/>
    <property type="match status" value="1"/>
</dbReference>
<name>A0A6N2TE16_9ACTO</name>
<dbReference type="AlphaFoldDB" id="A0A6N2TE16"/>
<feature type="domain" description="Helicase C-terminal" evidence="5">
    <location>
        <begin position="896"/>
        <end position="1057"/>
    </location>
</feature>
<dbReference type="SUPFAM" id="SSF52540">
    <property type="entry name" value="P-loop containing nucleoside triphosphate hydrolases"/>
    <property type="match status" value="2"/>
</dbReference>
<dbReference type="InterPro" id="IPR027417">
    <property type="entry name" value="P-loop_NTPase"/>
</dbReference>
<dbReference type="PANTHER" id="PTHR45629">
    <property type="entry name" value="SNF2/RAD54 FAMILY MEMBER"/>
    <property type="match status" value="1"/>
</dbReference>
<keyword evidence="2" id="KW-0479">Metal-binding</keyword>
<feature type="domain" description="Helicase ATP-binding" evidence="4">
    <location>
        <begin position="611"/>
        <end position="771"/>
    </location>
</feature>
<proteinExistence type="predicted"/>
<dbReference type="InterPro" id="IPR007527">
    <property type="entry name" value="Znf_SWIM"/>
</dbReference>
<dbReference type="GO" id="GO:0016787">
    <property type="term" value="F:hydrolase activity"/>
    <property type="evidence" value="ECO:0007669"/>
    <property type="project" value="UniProtKB-KW"/>
</dbReference>
<dbReference type="PROSITE" id="PS51194">
    <property type="entry name" value="HELICASE_CTER"/>
    <property type="match status" value="1"/>
</dbReference>
<dbReference type="Gene3D" id="3.40.50.300">
    <property type="entry name" value="P-loop containing nucleotide triphosphate hydrolases"/>
    <property type="match status" value="1"/>
</dbReference>
<accession>A0A6N2TE16</accession>
<dbReference type="GO" id="GO:0015616">
    <property type="term" value="F:DNA translocase activity"/>
    <property type="evidence" value="ECO:0007669"/>
    <property type="project" value="TreeGrafter"/>
</dbReference>
<evidence type="ECO:0000313" key="6">
    <source>
        <dbReference type="EMBL" id="VYT03795.1"/>
    </source>
</evidence>
<dbReference type="InterPro" id="IPR049730">
    <property type="entry name" value="SNF2/RAD54-like_C"/>
</dbReference>
<dbReference type="CDD" id="cd18793">
    <property type="entry name" value="SF2_C_SNF"/>
    <property type="match status" value="1"/>
</dbReference>
<dbReference type="EMBL" id="CACRSM010000002">
    <property type="protein sequence ID" value="VYT03795.1"/>
    <property type="molecule type" value="Genomic_DNA"/>
</dbReference>
<dbReference type="InterPro" id="IPR050496">
    <property type="entry name" value="SNF2_RAD54_helicase_repair"/>
</dbReference>
<evidence type="ECO:0000259" key="3">
    <source>
        <dbReference type="PROSITE" id="PS50966"/>
    </source>
</evidence>
<keyword evidence="2" id="KW-0862">Zinc</keyword>
<dbReference type="GO" id="GO:0008270">
    <property type="term" value="F:zinc ion binding"/>
    <property type="evidence" value="ECO:0007669"/>
    <property type="project" value="UniProtKB-KW"/>
</dbReference>
<dbReference type="SMART" id="SM00487">
    <property type="entry name" value="DEXDc"/>
    <property type="match status" value="1"/>
</dbReference>
<dbReference type="PROSITE" id="PS50966">
    <property type="entry name" value="ZF_SWIM"/>
    <property type="match status" value="1"/>
</dbReference>
<dbReference type="PROSITE" id="PS51192">
    <property type="entry name" value="HELICASE_ATP_BIND_1"/>
    <property type="match status" value="1"/>
</dbReference>
<protein>
    <submittedName>
        <fullName evidence="6">ATP-dependent RNA helicase RhlB</fullName>
    </submittedName>
</protein>
<evidence type="ECO:0000259" key="5">
    <source>
        <dbReference type="PROSITE" id="PS51194"/>
    </source>
</evidence>
<keyword evidence="6" id="KW-0347">Helicase</keyword>
<sequence length="1065" mass="120915">MGYPQRMGTSPIRQALRACSEEDAVALLGHALWAQAALADGRGDVQEIAWGDTEASARVRAPGVMYRSVIRYVDSSKTHLDLTCSCYLAGACVHVAALLRRARFECGEDSATQNSADSVWMSEFESLLSTDGAQAMGLIVDAHDPAQPVWLTPLVLVRNQEARRLSWSELAQSQWSGLLDTLSPHHLTSLRRLYQSSRKSSEYSPGSYDVSLESLGRSAPIWLYELQKSGVVLLTPQLHRFDFQMNSFAVAIDMNLSRKGLELCYKREQIDRAGTTLPFPRRADAMGLTFINGGEGAVADPIDQNELAPLNEVCVRIPMSAIGDFIRNELAALRAHYRCISSMRTFPFDELLPQLRLCLRERNSQYAYVCWAVDYSLEKKRFRSYLPPQTKISHLSDSLARDFDAAHAALRAYFPAASLAPTLHELLIPLPQVPELLRALKNSWPLDSVTWDIDQHLEETRIVDEKLQIKAQIQATDSPDWWNLRVTVRVGDEELPISRVLSALSEDQDYIRLDNGRWLHLEGVDIDRLRLLLRQAAQLHRSRSLDNISLTTSQFGLWENLSEFVDTREEDLQWRRRIDGLRDLAKEEIKAPTEDEPGMRPYQAMGMHWVLNRIRAGFGCVLADDMGLGKTRQILGAIEKFRRHTSHPVLVVVPTSVMSSWQDEAESCFPEMALCLIQSTYARDPQGWNGLDRADVVVTSHTLFRIDCEHWKNRELAGVVIDEAQAAKNPRTQLYRYLKDLPVAWRVCISGTPIENSLEDLWSLMSLAVPGLLSSHSSFNEKFRRPIEAGRSPDLLNLLHSLIAPFVLRRTKEEVAPELPERVETLLPVPLGRKQRQIYDRYLTRERARLLHLELENDTRERFEVLAALTRLRQLSLDPALVDQRYDSVGSAKIDLLCEHLEQILPLGHKVLVFSQFVAFLERIRRSLDQRGIRSLLLEGKTRNRHAVIDEFQHGDVQVFLISLKAGGVGLTLTQADYVYMMDPWWNPSVEAQAVNRAHRIGQDRRVNVYRLVAQDTIEEKVCQLQAHKQLLVDSVVGQNLGEGRSSTDIQQLLKLIQEDRDGRV</sequence>
<organism evidence="6">
    <name type="scientific">Schaalia odontolytica</name>
    <dbReference type="NCBI Taxonomy" id="1660"/>
    <lineage>
        <taxon>Bacteria</taxon>
        <taxon>Bacillati</taxon>
        <taxon>Actinomycetota</taxon>
        <taxon>Actinomycetes</taxon>
        <taxon>Actinomycetales</taxon>
        <taxon>Actinomycetaceae</taxon>
        <taxon>Schaalia</taxon>
    </lineage>
</organism>
<keyword evidence="6" id="KW-0067">ATP-binding</keyword>
<dbReference type="Gene3D" id="3.40.50.10810">
    <property type="entry name" value="Tandem AAA-ATPase domain"/>
    <property type="match status" value="1"/>
</dbReference>
<dbReference type="Pfam" id="PF00176">
    <property type="entry name" value="SNF2-rel_dom"/>
    <property type="match status" value="1"/>
</dbReference>
<evidence type="ECO:0000256" key="1">
    <source>
        <dbReference type="ARBA" id="ARBA00022801"/>
    </source>
</evidence>
<keyword evidence="6" id="KW-0547">Nucleotide-binding</keyword>
<dbReference type="InterPro" id="IPR014001">
    <property type="entry name" value="Helicase_ATP-bd"/>
</dbReference>
<dbReference type="InterPro" id="IPR038718">
    <property type="entry name" value="SNF2-like_sf"/>
</dbReference>
<dbReference type="GO" id="GO:0005524">
    <property type="term" value="F:ATP binding"/>
    <property type="evidence" value="ECO:0007669"/>
    <property type="project" value="InterPro"/>
</dbReference>
<reference evidence="6" key="1">
    <citation type="submission" date="2019-11" db="EMBL/GenBank/DDBJ databases">
        <authorList>
            <person name="Feng L."/>
        </authorList>
    </citation>
    <scope>NUCLEOTIDE SEQUENCE</scope>
    <source>
        <strain evidence="6">AodontolyticusLFYP35</strain>
    </source>
</reference>
<dbReference type="InterPro" id="IPR001650">
    <property type="entry name" value="Helicase_C-like"/>
</dbReference>
<evidence type="ECO:0000259" key="4">
    <source>
        <dbReference type="PROSITE" id="PS51192"/>
    </source>
</evidence>
<dbReference type="InterPro" id="IPR000330">
    <property type="entry name" value="SNF2_N"/>
</dbReference>
<keyword evidence="1" id="KW-0378">Hydrolase</keyword>
<evidence type="ECO:0000256" key="2">
    <source>
        <dbReference type="PROSITE-ProRule" id="PRU00325"/>
    </source>
</evidence>
<dbReference type="SMART" id="SM00490">
    <property type="entry name" value="HELICc"/>
    <property type="match status" value="1"/>
</dbReference>
<dbReference type="GO" id="GO:0004386">
    <property type="term" value="F:helicase activity"/>
    <property type="evidence" value="ECO:0007669"/>
    <property type="project" value="UniProtKB-KW"/>
</dbReference>
<keyword evidence="2" id="KW-0863">Zinc-finger</keyword>
<feature type="domain" description="SWIM-type" evidence="3">
    <location>
        <begin position="69"/>
        <end position="103"/>
    </location>
</feature>